<evidence type="ECO:0000256" key="3">
    <source>
        <dbReference type="ARBA" id="ARBA00022448"/>
    </source>
</evidence>
<evidence type="ECO:0000256" key="5">
    <source>
        <dbReference type="ARBA" id="ARBA00022692"/>
    </source>
</evidence>
<reference evidence="10 11" key="1">
    <citation type="submission" date="2021-03" db="EMBL/GenBank/DDBJ databases">
        <title>Genomic Encyclopedia of Type Strains, Phase IV (KMG-IV): sequencing the most valuable type-strain genomes for metagenomic binning, comparative biology and taxonomic classification.</title>
        <authorList>
            <person name="Goeker M."/>
        </authorList>
    </citation>
    <scope>NUCLEOTIDE SEQUENCE [LARGE SCALE GENOMIC DNA]</scope>
    <source>
        <strain evidence="10 11">DSM 101872</strain>
    </source>
</reference>
<comment type="similarity">
    <text evidence="2 9">Belongs to the branched chain amino acid transporter family.</text>
</comment>
<dbReference type="Gene3D" id="1.20.1740.10">
    <property type="entry name" value="Amino acid/polyamine transporter I"/>
    <property type="match status" value="1"/>
</dbReference>
<keyword evidence="8 9" id="KW-0472">Membrane</keyword>
<feature type="transmembrane region" description="Helical" evidence="9">
    <location>
        <begin position="420"/>
        <end position="447"/>
    </location>
</feature>
<evidence type="ECO:0000256" key="4">
    <source>
        <dbReference type="ARBA" id="ARBA00022475"/>
    </source>
</evidence>
<evidence type="ECO:0000313" key="10">
    <source>
        <dbReference type="EMBL" id="MBP2058932.1"/>
    </source>
</evidence>
<sequence>MKESPNKRFSIKQYLIVASMIFALFFGAGNLIFPLYLGQLAGKNWLLAAIGFLTTGVALPLLALLAIAVTRSNGMYDLALPLGKKFALIFMTLIHLTIGPFFATPRTATVSYTVGVAPLLPREYRNLGLIIFTVVFFILVYVLAFNQNDILSSLGKILNPIFLVALFLVFVIAFVRPMGNPNLMPVANNYTSGALMNGFLEGYNTMDALAGLAFGIAVVSAIRSMGIKQENEIAKVTAKSGIIGIAAIGVIYLLLIIMGAMSLGKFSPSTDGGTAFSQIVRYYAGTFGQAFLAFLIVLTCFTTAVGLVAAFAEDFHQHFPIFSYHVWLTIASVVACLVGTCGLDQIIKWSKPMLMFLYPLVIVLIVLSLLSPYIKKDPLVYQVTISLTLIPSIFDLVNSLPAPLNQTAFVIKMDLVRSQFLPLAGLGLSWVVPALLGLGIGIILHILQKKNKLL</sequence>
<dbReference type="PANTHER" id="PTHR30588">
    <property type="entry name" value="BRANCHED-CHAIN AMINO ACID TRANSPORT SYSTEM 2 CARRIER PROTEIN"/>
    <property type="match status" value="1"/>
</dbReference>
<feature type="transmembrane region" description="Helical" evidence="9">
    <location>
        <begin position="242"/>
        <end position="263"/>
    </location>
</feature>
<accession>A0ABS4MGV8</accession>
<evidence type="ECO:0000256" key="1">
    <source>
        <dbReference type="ARBA" id="ARBA00004651"/>
    </source>
</evidence>
<feature type="transmembrane region" description="Helical" evidence="9">
    <location>
        <begin position="12"/>
        <end position="33"/>
    </location>
</feature>
<protein>
    <recommendedName>
        <fullName evidence="9">Branched-chain amino acid transport system carrier protein</fullName>
    </recommendedName>
</protein>
<organism evidence="10 11">
    <name type="scientific">Lactobacillus colini</name>
    <dbReference type="NCBI Taxonomy" id="1819254"/>
    <lineage>
        <taxon>Bacteria</taxon>
        <taxon>Bacillati</taxon>
        <taxon>Bacillota</taxon>
        <taxon>Bacilli</taxon>
        <taxon>Lactobacillales</taxon>
        <taxon>Lactobacillaceae</taxon>
        <taxon>Lactobacillus</taxon>
    </lineage>
</organism>
<evidence type="ECO:0000256" key="9">
    <source>
        <dbReference type="RuleBase" id="RU362122"/>
    </source>
</evidence>
<feature type="transmembrane region" description="Helical" evidence="9">
    <location>
        <begin position="203"/>
        <end position="222"/>
    </location>
</feature>
<dbReference type="Proteomes" id="UP001519292">
    <property type="component" value="Unassembled WGS sequence"/>
</dbReference>
<comment type="caution">
    <text evidence="10">The sequence shown here is derived from an EMBL/GenBank/DDBJ whole genome shotgun (WGS) entry which is preliminary data.</text>
</comment>
<dbReference type="PANTHER" id="PTHR30588:SF0">
    <property type="entry name" value="BRANCHED-CHAIN AMINO ACID PERMEASE BRNQ"/>
    <property type="match status" value="1"/>
</dbReference>
<feature type="transmembrane region" description="Helical" evidence="9">
    <location>
        <begin position="379"/>
        <end position="400"/>
    </location>
</feature>
<keyword evidence="7 9" id="KW-1133">Transmembrane helix</keyword>
<dbReference type="Pfam" id="PF05525">
    <property type="entry name" value="Branch_AA_trans"/>
    <property type="match status" value="1"/>
</dbReference>
<keyword evidence="4" id="KW-1003">Cell membrane</keyword>
<comment type="subcellular location">
    <subcellularLocation>
        <location evidence="1 9">Cell membrane</location>
        <topology evidence="1 9">Multi-pass membrane protein</topology>
    </subcellularLocation>
</comment>
<evidence type="ECO:0000313" key="11">
    <source>
        <dbReference type="Proteomes" id="UP001519292"/>
    </source>
</evidence>
<feature type="transmembrane region" description="Helical" evidence="9">
    <location>
        <begin position="86"/>
        <end position="104"/>
    </location>
</feature>
<feature type="transmembrane region" description="Helical" evidence="9">
    <location>
        <begin position="157"/>
        <end position="175"/>
    </location>
</feature>
<keyword evidence="11" id="KW-1185">Reference proteome</keyword>
<evidence type="ECO:0000256" key="8">
    <source>
        <dbReference type="ARBA" id="ARBA00023136"/>
    </source>
</evidence>
<feature type="transmembrane region" description="Helical" evidence="9">
    <location>
        <begin position="353"/>
        <end position="372"/>
    </location>
</feature>
<evidence type="ECO:0000256" key="6">
    <source>
        <dbReference type="ARBA" id="ARBA00022970"/>
    </source>
</evidence>
<feature type="transmembrane region" description="Helical" evidence="9">
    <location>
        <begin position="124"/>
        <end position="145"/>
    </location>
</feature>
<keyword evidence="5 9" id="KW-0812">Transmembrane</keyword>
<gene>
    <name evidence="10" type="ORF">J2Z60_002123</name>
</gene>
<keyword evidence="6 9" id="KW-0029">Amino-acid transport</keyword>
<dbReference type="RefSeq" id="WP_209687644.1">
    <property type="nucleotide sequence ID" value="NZ_JAGGLU010000020.1"/>
</dbReference>
<feature type="transmembrane region" description="Helical" evidence="9">
    <location>
        <begin position="290"/>
        <end position="312"/>
    </location>
</feature>
<dbReference type="NCBIfam" id="TIGR00796">
    <property type="entry name" value="livcs"/>
    <property type="match status" value="1"/>
</dbReference>
<name>A0ABS4MGV8_9LACO</name>
<feature type="transmembrane region" description="Helical" evidence="9">
    <location>
        <begin position="324"/>
        <end position="347"/>
    </location>
</feature>
<comment type="function">
    <text evidence="9">Component of the transport system for branched-chain amino acids.</text>
</comment>
<proteinExistence type="inferred from homology"/>
<keyword evidence="3 9" id="KW-0813">Transport</keyword>
<dbReference type="EMBL" id="JAGGLU010000020">
    <property type="protein sequence ID" value="MBP2058932.1"/>
    <property type="molecule type" value="Genomic_DNA"/>
</dbReference>
<evidence type="ECO:0000256" key="2">
    <source>
        <dbReference type="ARBA" id="ARBA00008540"/>
    </source>
</evidence>
<evidence type="ECO:0000256" key="7">
    <source>
        <dbReference type="ARBA" id="ARBA00022989"/>
    </source>
</evidence>
<dbReference type="InterPro" id="IPR004685">
    <property type="entry name" value="Brnchd-chn_aa_trnsp_Livcs"/>
</dbReference>
<feature type="transmembrane region" description="Helical" evidence="9">
    <location>
        <begin position="45"/>
        <end position="65"/>
    </location>
</feature>